<comment type="caution">
    <text evidence="1">The sequence shown here is derived from an EMBL/GenBank/DDBJ whole genome shotgun (WGS) entry which is preliminary data.</text>
</comment>
<dbReference type="Proteomes" id="UP001234297">
    <property type="component" value="Chromosome 1"/>
</dbReference>
<proteinExistence type="predicted"/>
<dbReference type="EMBL" id="CM056809">
    <property type="protein sequence ID" value="KAJ8650002.1"/>
    <property type="molecule type" value="Genomic_DNA"/>
</dbReference>
<protein>
    <submittedName>
        <fullName evidence="1">Uncharacterized protein</fullName>
    </submittedName>
</protein>
<evidence type="ECO:0000313" key="1">
    <source>
        <dbReference type="EMBL" id="KAJ8650002.1"/>
    </source>
</evidence>
<keyword evidence="2" id="KW-1185">Reference proteome</keyword>
<accession>A0ACC2MW62</accession>
<name>A0ACC2MW62_PERAE</name>
<gene>
    <name evidence="1" type="ORF">MRB53_003025</name>
</gene>
<sequence>MAGPPLTKKIEKKHVKKIKRPQSNSKGSMKLSERMEAIGKSLFLLLDQFITETVAESIDAQIRERISKEMKKIPHPYHFPHLYIVLDCQDLLLTSLHCYHR</sequence>
<evidence type="ECO:0000313" key="2">
    <source>
        <dbReference type="Proteomes" id="UP001234297"/>
    </source>
</evidence>
<organism evidence="1 2">
    <name type="scientific">Persea americana</name>
    <name type="common">Avocado</name>
    <dbReference type="NCBI Taxonomy" id="3435"/>
    <lineage>
        <taxon>Eukaryota</taxon>
        <taxon>Viridiplantae</taxon>
        <taxon>Streptophyta</taxon>
        <taxon>Embryophyta</taxon>
        <taxon>Tracheophyta</taxon>
        <taxon>Spermatophyta</taxon>
        <taxon>Magnoliopsida</taxon>
        <taxon>Magnoliidae</taxon>
        <taxon>Laurales</taxon>
        <taxon>Lauraceae</taxon>
        <taxon>Persea</taxon>
    </lineage>
</organism>
<reference evidence="1 2" key="1">
    <citation type="journal article" date="2022" name="Hortic Res">
        <title>A haplotype resolved chromosomal level avocado genome allows analysis of novel avocado genes.</title>
        <authorList>
            <person name="Nath O."/>
            <person name="Fletcher S.J."/>
            <person name="Hayward A."/>
            <person name="Shaw L.M."/>
            <person name="Masouleh A.K."/>
            <person name="Furtado A."/>
            <person name="Henry R.J."/>
            <person name="Mitter N."/>
        </authorList>
    </citation>
    <scope>NUCLEOTIDE SEQUENCE [LARGE SCALE GENOMIC DNA]</scope>
    <source>
        <strain evidence="2">cv. Hass</strain>
    </source>
</reference>